<feature type="region of interest" description="Disordered" evidence="1">
    <location>
        <begin position="360"/>
        <end position="444"/>
    </location>
</feature>
<evidence type="ECO:0000313" key="2">
    <source>
        <dbReference type="EMBL" id="PNT70738.1"/>
    </source>
</evidence>
<sequence>MLISNTPPPAPAPASSIDEGAPPTPATALASTPTPTFVRSPALEEHNFSSGNSSGGSLPLWGSKKRSRAFASSSSKSPAPTQPPPVPASVTTFKPSNSAGFIPAPEAAREALLGRTWQFPHQRERRVRSEQSAPVARQPPQEPAPEMRQPQQQQPVFVARQPARELPGRQQPPREAARKGRTAPTAAEKGKAIVMPTASTVPKKRRTATEAGNDVAQTLAAMSAQRKLILPKFRLELSMDQKEEDFMLMTGGKLPCRPMKHPRTVDQNKIKHKAACCCSLPSSCCSGAARPPPLLRGEKGRDRGVRRATAACVCPPPELLAAPHRLCCGRPPAPLRRRARYPAPPRTACLPLLPMTAAPPRRRPCSSRHLPPHARSVGRSRVTEREGERARAAAACPAAESAPCYRASRRRCRPSLRRRRPQPLPPLASPQHLARRPSPHRGLQ</sequence>
<accession>A0A2K2D8X2</accession>
<reference evidence="2" key="2">
    <citation type="submission" date="2017-06" db="EMBL/GenBank/DDBJ databases">
        <title>WGS assembly of Brachypodium distachyon.</title>
        <authorList>
            <consortium name="The International Brachypodium Initiative"/>
            <person name="Lucas S."/>
            <person name="Harmon-Smith M."/>
            <person name="Lail K."/>
            <person name="Tice H."/>
            <person name="Grimwood J."/>
            <person name="Bruce D."/>
            <person name="Barry K."/>
            <person name="Shu S."/>
            <person name="Lindquist E."/>
            <person name="Wang M."/>
            <person name="Pitluck S."/>
            <person name="Vogel J.P."/>
            <person name="Garvin D.F."/>
            <person name="Mockler T.C."/>
            <person name="Schmutz J."/>
            <person name="Rokhsar D."/>
            <person name="Bevan M.W."/>
        </authorList>
    </citation>
    <scope>NUCLEOTIDE SEQUENCE</scope>
    <source>
        <strain evidence="2">Bd21</strain>
    </source>
</reference>
<name>A0A2K2D8X2_BRADI</name>
<keyword evidence="4" id="KW-1185">Reference proteome</keyword>
<dbReference type="Proteomes" id="UP000008810">
    <property type="component" value="Chromosome 2"/>
</dbReference>
<feature type="compositionally biased region" description="Low complexity" evidence="1">
    <location>
        <begin position="392"/>
        <end position="406"/>
    </location>
</feature>
<feature type="compositionally biased region" description="Basic residues" evidence="1">
    <location>
        <begin position="433"/>
        <end position="444"/>
    </location>
</feature>
<dbReference type="InParanoid" id="A0A2K2D8X2"/>
<feature type="compositionally biased region" description="Basic residues" evidence="1">
    <location>
        <begin position="407"/>
        <end position="421"/>
    </location>
</feature>
<feature type="compositionally biased region" description="Low complexity" evidence="1">
    <location>
        <begin position="26"/>
        <end position="36"/>
    </location>
</feature>
<reference evidence="2 3" key="1">
    <citation type="journal article" date="2010" name="Nature">
        <title>Genome sequencing and analysis of the model grass Brachypodium distachyon.</title>
        <authorList>
            <consortium name="International Brachypodium Initiative"/>
        </authorList>
    </citation>
    <scope>NUCLEOTIDE SEQUENCE [LARGE SCALE GENOMIC DNA]</scope>
    <source>
        <strain evidence="2 3">Bd21</strain>
    </source>
</reference>
<feature type="compositionally biased region" description="Basic residues" evidence="1">
    <location>
        <begin position="360"/>
        <end position="378"/>
    </location>
</feature>
<organism evidence="2">
    <name type="scientific">Brachypodium distachyon</name>
    <name type="common">Purple false brome</name>
    <name type="synonym">Trachynia distachya</name>
    <dbReference type="NCBI Taxonomy" id="15368"/>
    <lineage>
        <taxon>Eukaryota</taxon>
        <taxon>Viridiplantae</taxon>
        <taxon>Streptophyta</taxon>
        <taxon>Embryophyta</taxon>
        <taxon>Tracheophyta</taxon>
        <taxon>Spermatophyta</taxon>
        <taxon>Magnoliopsida</taxon>
        <taxon>Liliopsida</taxon>
        <taxon>Poales</taxon>
        <taxon>Poaceae</taxon>
        <taxon>BOP clade</taxon>
        <taxon>Pooideae</taxon>
        <taxon>Stipodae</taxon>
        <taxon>Brachypodieae</taxon>
        <taxon>Brachypodium</taxon>
    </lineage>
</organism>
<gene>
    <name evidence="2" type="ORF">BRADI_2g17063v3</name>
</gene>
<evidence type="ECO:0000256" key="1">
    <source>
        <dbReference type="SAM" id="MobiDB-lite"/>
    </source>
</evidence>
<feature type="compositionally biased region" description="Low complexity" evidence="1">
    <location>
        <begin position="69"/>
        <end position="79"/>
    </location>
</feature>
<dbReference type="Pfam" id="PF07797">
    <property type="entry name" value="DUF1639"/>
    <property type="match status" value="1"/>
</dbReference>
<dbReference type="EnsemblPlants" id="PNT70738">
    <property type="protein sequence ID" value="PNT70738"/>
    <property type="gene ID" value="BRADI_2g17063v3"/>
</dbReference>
<dbReference type="Gramene" id="PNT70738">
    <property type="protein sequence ID" value="PNT70738"/>
    <property type="gene ID" value="BRADI_2g17063v3"/>
</dbReference>
<dbReference type="InterPro" id="IPR012438">
    <property type="entry name" value="DUF1639"/>
</dbReference>
<protein>
    <submittedName>
        <fullName evidence="2 3">Uncharacterized protein</fullName>
    </submittedName>
</protein>
<evidence type="ECO:0000313" key="3">
    <source>
        <dbReference type="EnsemblPlants" id="PNT70738"/>
    </source>
</evidence>
<reference evidence="3" key="3">
    <citation type="submission" date="2018-08" db="UniProtKB">
        <authorList>
            <consortium name="EnsemblPlants"/>
        </authorList>
    </citation>
    <scope>IDENTIFICATION</scope>
    <source>
        <strain evidence="3">cv. Bd21</strain>
    </source>
</reference>
<feature type="compositionally biased region" description="Basic and acidic residues" evidence="1">
    <location>
        <begin position="381"/>
        <end position="391"/>
    </location>
</feature>
<dbReference type="PANTHER" id="PTHR33130:SF12">
    <property type="entry name" value="EXPRESSED PROTEIN"/>
    <property type="match status" value="1"/>
</dbReference>
<evidence type="ECO:0000313" key="4">
    <source>
        <dbReference type="Proteomes" id="UP000008810"/>
    </source>
</evidence>
<proteinExistence type="predicted"/>
<feature type="region of interest" description="Disordered" evidence="1">
    <location>
        <begin position="1"/>
        <end position="188"/>
    </location>
</feature>
<dbReference type="EMBL" id="CM000881">
    <property type="protein sequence ID" value="PNT70738.1"/>
    <property type="molecule type" value="Genomic_DNA"/>
</dbReference>
<feature type="compositionally biased region" description="Low complexity" evidence="1">
    <location>
        <begin position="49"/>
        <end position="62"/>
    </location>
</feature>
<feature type="compositionally biased region" description="Pro residues" evidence="1">
    <location>
        <begin position="1"/>
        <end position="12"/>
    </location>
</feature>
<dbReference type="AlphaFoldDB" id="A0A2K2D8X2"/>
<dbReference type="PANTHER" id="PTHR33130">
    <property type="entry name" value="PUTATIVE (DUF1639)-RELATED"/>
    <property type="match status" value="1"/>
</dbReference>